<dbReference type="AlphaFoldDB" id="A0A223HD19"/>
<feature type="transmembrane region" description="Helical" evidence="10">
    <location>
        <begin position="167"/>
        <end position="189"/>
    </location>
</feature>
<feature type="transmembrane region" description="Helical" evidence="10">
    <location>
        <begin position="250"/>
        <end position="270"/>
    </location>
</feature>
<evidence type="ECO:0000256" key="3">
    <source>
        <dbReference type="ARBA" id="ARBA00022606"/>
    </source>
</evidence>
<keyword evidence="2" id="KW-1003">Cell membrane</keyword>
<protein>
    <recommendedName>
        <fullName evidence="10">Odorant receptor</fullName>
    </recommendedName>
</protein>
<dbReference type="PANTHER" id="PTHR21137">
    <property type="entry name" value="ODORANT RECEPTOR"/>
    <property type="match status" value="1"/>
</dbReference>
<dbReference type="GO" id="GO:0005549">
    <property type="term" value="F:odorant binding"/>
    <property type="evidence" value="ECO:0007669"/>
    <property type="project" value="InterPro"/>
</dbReference>
<keyword evidence="4 10" id="KW-0812">Transmembrane</keyword>
<evidence type="ECO:0000256" key="6">
    <source>
        <dbReference type="ARBA" id="ARBA00022989"/>
    </source>
</evidence>
<evidence type="ECO:0000256" key="8">
    <source>
        <dbReference type="ARBA" id="ARBA00023170"/>
    </source>
</evidence>
<comment type="subcellular location">
    <subcellularLocation>
        <location evidence="1 10">Cell membrane</location>
        <topology evidence="1 10">Multi-pass membrane protein</topology>
    </subcellularLocation>
</comment>
<evidence type="ECO:0000256" key="4">
    <source>
        <dbReference type="ARBA" id="ARBA00022692"/>
    </source>
</evidence>
<keyword evidence="6 10" id="KW-1133">Transmembrane helix</keyword>
<sequence length="374" mass="41668">MKNSDCLASAIAIMKYTGVWLPDNLQRRQKIAYIACGVVTQIFIFYFMIFAEIAYVYKHRHDVERMVDAAVLLLSHLVQAVKVMTVILRQESIKRLIDLGDGPDFTHADPKLRAIVDRAVKLTGLVGSLIICSAFVTSVFWCVVPALQDQLTLPLNTAYPFDTSGPYIFTAIYAYLSVSVTTVGMADAAENFLVSGLLMLAATQVDLLNQLLLDINAEGATVSYKKTVRCIMFHQRIIDYVKEIGRIFDVPIFCQCIVSSVILCMTVFKITVTREPIELVTMIFYLVCIFMELLMYCYPADVLLNKSLRVADAAFPGWSGDVNTARALVLIALRSQKPLTIDAGGMFRISLPTAALVVKTSYTYYALLQQTLSK</sequence>
<feature type="transmembrane region" description="Helical" evidence="10">
    <location>
        <begin position="31"/>
        <end position="57"/>
    </location>
</feature>
<evidence type="ECO:0000256" key="5">
    <source>
        <dbReference type="ARBA" id="ARBA00022725"/>
    </source>
</evidence>
<feature type="transmembrane region" description="Helical" evidence="10">
    <location>
        <begin position="69"/>
        <end position="88"/>
    </location>
</feature>
<accession>A0A223HD19</accession>
<keyword evidence="7 10" id="KW-0472">Membrane</keyword>
<dbReference type="GO" id="GO:0004984">
    <property type="term" value="F:olfactory receptor activity"/>
    <property type="evidence" value="ECO:0007669"/>
    <property type="project" value="InterPro"/>
</dbReference>
<feature type="transmembrane region" description="Helical" evidence="10">
    <location>
        <begin position="282"/>
        <end position="299"/>
    </location>
</feature>
<evidence type="ECO:0000256" key="9">
    <source>
        <dbReference type="ARBA" id="ARBA00023224"/>
    </source>
</evidence>
<comment type="similarity">
    <text evidence="10">Belongs to the insect chemoreceptor superfamily. Heteromeric odorant receptor channel (TC 1.A.69) family.</text>
</comment>
<evidence type="ECO:0000256" key="7">
    <source>
        <dbReference type="ARBA" id="ARBA00023136"/>
    </source>
</evidence>
<dbReference type="Pfam" id="PF02949">
    <property type="entry name" value="7tm_6"/>
    <property type="match status" value="1"/>
</dbReference>
<gene>
    <name evidence="11" type="primary">OR</name>
</gene>
<dbReference type="GO" id="GO:0007165">
    <property type="term" value="P:signal transduction"/>
    <property type="evidence" value="ECO:0007669"/>
    <property type="project" value="UniProtKB-KW"/>
</dbReference>
<evidence type="ECO:0000313" key="11">
    <source>
        <dbReference type="EMBL" id="AST36277.1"/>
    </source>
</evidence>
<dbReference type="GO" id="GO:0005886">
    <property type="term" value="C:plasma membrane"/>
    <property type="evidence" value="ECO:0007669"/>
    <property type="project" value="UniProtKB-SubCell"/>
</dbReference>
<dbReference type="EMBL" id="KY283618">
    <property type="protein sequence ID" value="AST36277.1"/>
    <property type="molecule type" value="mRNA"/>
</dbReference>
<keyword evidence="5 10" id="KW-0552">Olfaction</keyword>
<dbReference type="InterPro" id="IPR004117">
    <property type="entry name" value="7tm6_olfct_rcpt"/>
</dbReference>
<name>A0A223HD19_9NEOP</name>
<feature type="transmembrane region" description="Helical" evidence="10">
    <location>
        <begin position="122"/>
        <end position="147"/>
    </location>
</feature>
<evidence type="ECO:0000256" key="2">
    <source>
        <dbReference type="ARBA" id="ARBA00022475"/>
    </source>
</evidence>
<proteinExistence type="evidence at transcript level"/>
<keyword evidence="8 10" id="KW-0675">Receptor</keyword>
<evidence type="ECO:0000256" key="10">
    <source>
        <dbReference type="RuleBase" id="RU351113"/>
    </source>
</evidence>
<keyword evidence="9 10" id="KW-0807">Transducer</keyword>
<comment type="caution">
    <text evidence="10">Lacks conserved residue(s) required for the propagation of feature annotation.</text>
</comment>
<keyword evidence="3 10" id="KW-0716">Sensory transduction</keyword>
<reference evidence="11" key="1">
    <citation type="journal article" date="2017" name="Sci. Rep.">
        <title>Antennal transcriptomes of three tortricid moths reveal putative conserved chemosensory receptors for social and habitat olfactory cues.</title>
        <authorList>
            <person name="Gonzalez F."/>
            <person name="Witzgall P."/>
            <person name="Walker W.B."/>
        </authorList>
    </citation>
    <scope>NUCLEOTIDE SEQUENCE</scope>
</reference>
<dbReference type="PANTHER" id="PTHR21137:SF35">
    <property type="entry name" value="ODORANT RECEPTOR 19A-RELATED"/>
    <property type="match status" value="1"/>
</dbReference>
<organism evidence="11">
    <name type="scientific">Hedya nubiferana</name>
    <dbReference type="NCBI Taxonomy" id="572853"/>
    <lineage>
        <taxon>Eukaryota</taxon>
        <taxon>Metazoa</taxon>
        <taxon>Ecdysozoa</taxon>
        <taxon>Arthropoda</taxon>
        <taxon>Hexapoda</taxon>
        <taxon>Insecta</taxon>
        <taxon>Pterygota</taxon>
        <taxon>Neoptera</taxon>
        <taxon>Endopterygota</taxon>
        <taxon>Lepidoptera</taxon>
        <taxon>Glossata</taxon>
        <taxon>Ditrysia</taxon>
        <taxon>Tortricoidea</taxon>
        <taxon>Tortricidae</taxon>
        <taxon>Olethreutinae</taxon>
        <taxon>Olethreutini</taxon>
        <taxon>Hedya</taxon>
    </lineage>
</organism>
<evidence type="ECO:0000256" key="1">
    <source>
        <dbReference type="ARBA" id="ARBA00004651"/>
    </source>
</evidence>